<keyword evidence="1" id="KW-0175">Coiled coil</keyword>
<protein>
    <submittedName>
        <fullName evidence="2">Uncharacterized protein</fullName>
    </submittedName>
</protein>
<evidence type="ECO:0000313" key="2">
    <source>
        <dbReference type="EMBL" id="RMB57134.1"/>
    </source>
</evidence>
<gene>
    <name evidence="2" type="ORF">EAX61_12245</name>
</gene>
<dbReference type="RefSeq" id="WP_121917990.1">
    <property type="nucleotide sequence ID" value="NZ_REFV01000012.1"/>
</dbReference>
<accession>A0A3M0FWU6</accession>
<evidence type="ECO:0000313" key="3">
    <source>
        <dbReference type="Proteomes" id="UP000281985"/>
    </source>
</evidence>
<reference evidence="2 3" key="1">
    <citation type="submission" date="2018-10" db="EMBL/GenBank/DDBJ databases">
        <title>Dokdonia luteus sp. nov., isolated from sea water.</title>
        <authorList>
            <person name="Zhou L.Y."/>
            <person name="Du Z.J."/>
        </authorList>
    </citation>
    <scope>NUCLEOTIDE SEQUENCE [LARGE SCALE GENOMIC DNA]</scope>
    <source>
        <strain evidence="2 3">SH27</strain>
    </source>
</reference>
<dbReference type="Proteomes" id="UP000281985">
    <property type="component" value="Unassembled WGS sequence"/>
</dbReference>
<evidence type="ECO:0000256" key="1">
    <source>
        <dbReference type="SAM" id="Coils"/>
    </source>
</evidence>
<sequence length="258" mass="29340">MATTIFEDKLSEYIGIAQKASHGLYISNGVYHQNLENVEINYFIEAVLTAQKMFDVALDNQSKLITIEGSKMEQKAFWNGLKRQKDRFDGITKVELDLKSNKNNVAEIIAEYKNNNQQVIVQLGKAIAYNLVDLPVVFFAIVGDTKKQADFRALALELKRVCLASPEDIDVEKLLAAQRNIASEEEILSWFTLKANQTLKQKAQAELARNEEKNRIASEKQRAIDEANDQVRQAEIEAKKAQKDALRLMEEMKKKYGL</sequence>
<organism evidence="2 3">
    <name type="scientific">Dokdonia sinensis</name>
    <dbReference type="NCBI Taxonomy" id="2479847"/>
    <lineage>
        <taxon>Bacteria</taxon>
        <taxon>Pseudomonadati</taxon>
        <taxon>Bacteroidota</taxon>
        <taxon>Flavobacteriia</taxon>
        <taxon>Flavobacteriales</taxon>
        <taxon>Flavobacteriaceae</taxon>
        <taxon>Dokdonia</taxon>
    </lineage>
</organism>
<dbReference type="EMBL" id="REFV01000012">
    <property type="protein sequence ID" value="RMB57134.1"/>
    <property type="molecule type" value="Genomic_DNA"/>
</dbReference>
<feature type="coiled-coil region" evidence="1">
    <location>
        <begin position="193"/>
        <end position="251"/>
    </location>
</feature>
<dbReference type="AlphaFoldDB" id="A0A3M0FWU6"/>
<name>A0A3M0FWU6_9FLAO</name>
<keyword evidence="3" id="KW-1185">Reference proteome</keyword>
<comment type="caution">
    <text evidence="2">The sequence shown here is derived from an EMBL/GenBank/DDBJ whole genome shotgun (WGS) entry which is preliminary data.</text>
</comment>
<proteinExistence type="predicted"/>